<dbReference type="Proteomes" id="UP000261640">
    <property type="component" value="Unplaced"/>
</dbReference>
<name>A0A3Q3MUH4_9TELE</name>
<keyword evidence="3" id="KW-1185">Reference proteome</keyword>
<feature type="chain" id="PRO_5030081594" evidence="1">
    <location>
        <begin position="19"/>
        <end position="89"/>
    </location>
</feature>
<dbReference type="GeneTree" id="ENSGT01030000235138"/>
<reference evidence="2" key="1">
    <citation type="submission" date="2025-08" db="UniProtKB">
        <authorList>
            <consortium name="Ensembl"/>
        </authorList>
    </citation>
    <scope>IDENTIFICATION</scope>
</reference>
<dbReference type="AlphaFoldDB" id="A0A3Q3MUH4"/>
<organism evidence="2 3">
    <name type="scientific">Mastacembelus armatus</name>
    <name type="common">zig-zag eel</name>
    <dbReference type="NCBI Taxonomy" id="205130"/>
    <lineage>
        <taxon>Eukaryota</taxon>
        <taxon>Metazoa</taxon>
        <taxon>Chordata</taxon>
        <taxon>Craniata</taxon>
        <taxon>Vertebrata</taxon>
        <taxon>Euteleostomi</taxon>
        <taxon>Actinopterygii</taxon>
        <taxon>Neopterygii</taxon>
        <taxon>Teleostei</taxon>
        <taxon>Neoteleostei</taxon>
        <taxon>Acanthomorphata</taxon>
        <taxon>Anabantaria</taxon>
        <taxon>Synbranchiformes</taxon>
        <taxon>Mastacembelidae</taxon>
        <taxon>Mastacembelus</taxon>
    </lineage>
</organism>
<evidence type="ECO:0000313" key="3">
    <source>
        <dbReference type="Proteomes" id="UP000261640"/>
    </source>
</evidence>
<keyword evidence="1" id="KW-0732">Signal</keyword>
<feature type="signal peptide" evidence="1">
    <location>
        <begin position="1"/>
        <end position="18"/>
    </location>
</feature>
<proteinExistence type="predicted"/>
<dbReference type="Ensembl" id="ENSMAMT00000029156.2">
    <property type="protein sequence ID" value="ENSMAMP00000028417.2"/>
    <property type="gene ID" value="ENSMAMG00000019135.2"/>
</dbReference>
<accession>A0A3Q3MUH4</accession>
<reference evidence="2" key="2">
    <citation type="submission" date="2025-09" db="UniProtKB">
        <authorList>
            <consortium name="Ensembl"/>
        </authorList>
    </citation>
    <scope>IDENTIFICATION</scope>
</reference>
<dbReference type="InParanoid" id="A0A3Q3MUH4"/>
<evidence type="ECO:0000256" key="1">
    <source>
        <dbReference type="SAM" id="SignalP"/>
    </source>
</evidence>
<sequence>MIIIFVAVLFFSLPKDHCSSKCGNCCPSIPICEQCFRVAEICDCRLPTMHSCLRDSCTPLTCNKWDCACTCQPPECDSCNCLCFEIRIK</sequence>
<evidence type="ECO:0000313" key="2">
    <source>
        <dbReference type="Ensembl" id="ENSMAMP00000028417.2"/>
    </source>
</evidence>
<dbReference type="STRING" id="205130.ENSMAMP00000028417"/>
<protein>
    <submittedName>
        <fullName evidence="2">Uncharacterized protein</fullName>
    </submittedName>
</protein>